<feature type="compositionally biased region" description="Basic and acidic residues" evidence="8">
    <location>
        <begin position="401"/>
        <end position="442"/>
    </location>
</feature>
<dbReference type="Pfam" id="PF09445">
    <property type="entry name" value="Methyltransf_15"/>
    <property type="match status" value="1"/>
</dbReference>
<evidence type="ECO:0000256" key="4">
    <source>
        <dbReference type="ARBA" id="ARBA00048740"/>
    </source>
</evidence>
<protein>
    <recommendedName>
        <fullName evidence="1">Trimethylguanosine synthase</fullName>
    </recommendedName>
    <alternativeName>
        <fullName evidence="7">Cap-specific guanine-N(2) methyltransferase</fullName>
    </alternativeName>
</protein>
<keyword evidence="9" id="KW-0808">Transferase</keyword>
<dbReference type="GO" id="GO:0032259">
    <property type="term" value="P:methylation"/>
    <property type="evidence" value="ECO:0007669"/>
    <property type="project" value="UniProtKB-KW"/>
</dbReference>
<evidence type="ECO:0000313" key="10">
    <source>
        <dbReference type="Proteomes" id="UP001396898"/>
    </source>
</evidence>
<evidence type="ECO:0000313" key="9">
    <source>
        <dbReference type="EMBL" id="KAK8033094.1"/>
    </source>
</evidence>
<dbReference type="PANTHER" id="PTHR14741">
    <property type="entry name" value="S-ADENOSYLMETHIONINE-DEPENDENT METHYLTRANSFERASE RELATED"/>
    <property type="match status" value="1"/>
</dbReference>
<feature type="region of interest" description="Disordered" evidence="8">
    <location>
        <begin position="150"/>
        <end position="176"/>
    </location>
</feature>
<dbReference type="CDD" id="cd02440">
    <property type="entry name" value="AdoMet_MTases"/>
    <property type="match status" value="1"/>
</dbReference>
<comment type="catalytic activity">
    <reaction evidence="3">
        <text>a 5'-end (N(2),N(7)-dimethyl 5'-triphosphoguanosine)-ribonucleoside in snoRNA + S-adenosyl-L-methionine = a 5'-end (N(2),N(2),N(7)-trimethyl 5'-triphosphoguanosine)-ribonucleoside in snoRNA + S-adenosyl-L-homocysteine + H(+)</text>
        <dbReference type="Rhea" id="RHEA:78507"/>
        <dbReference type="Rhea" id="RHEA-COMP:19088"/>
        <dbReference type="Rhea" id="RHEA-COMP:19090"/>
        <dbReference type="ChEBI" id="CHEBI:15378"/>
        <dbReference type="ChEBI" id="CHEBI:57856"/>
        <dbReference type="ChEBI" id="CHEBI:59789"/>
        <dbReference type="ChEBI" id="CHEBI:167623"/>
        <dbReference type="ChEBI" id="CHEBI:172880"/>
    </reaction>
    <physiologicalReaction direction="left-to-right" evidence="3">
        <dbReference type="Rhea" id="RHEA:78508"/>
    </physiologicalReaction>
</comment>
<gene>
    <name evidence="9" type="ORF">PG991_002492</name>
</gene>
<comment type="catalytic activity">
    <reaction evidence="5">
        <text>a 5'-end (N(2),N(7)-dimethyl 5'-triphosphoguanosine)-ribonucleoside in snRNA + S-adenosyl-L-methionine = a 5'-end (N(2),N(2),N(7)-trimethyl 5'-triphosphoguanosine)-ribonucleoside in snRNA + S-adenosyl-L-homocysteine + H(+)</text>
        <dbReference type="Rhea" id="RHEA:78479"/>
        <dbReference type="Rhea" id="RHEA-COMP:19087"/>
        <dbReference type="Rhea" id="RHEA-COMP:19089"/>
        <dbReference type="ChEBI" id="CHEBI:15378"/>
        <dbReference type="ChEBI" id="CHEBI:57856"/>
        <dbReference type="ChEBI" id="CHEBI:59789"/>
        <dbReference type="ChEBI" id="CHEBI:167623"/>
        <dbReference type="ChEBI" id="CHEBI:172880"/>
    </reaction>
    <physiologicalReaction direction="left-to-right" evidence="5">
        <dbReference type="Rhea" id="RHEA:78480"/>
    </physiologicalReaction>
</comment>
<comment type="caution">
    <text evidence="9">The sequence shown here is derived from an EMBL/GenBank/DDBJ whole genome shotgun (WGS) entry which is preliminary data.</text>
</comment>
<evidence type="ECO:0000256" key="3">
    <source>
        <dbReference type="ARBA" id="ARBA00047418"/>
    </source>
</evidence>
<evidence type="ECO:0000256" key="2">
    <source>
        <dbReference type="ARBA" id="ARBA00025783"/>
    </source>
</evidence>
<evidence type="ECO:0000256" key="6">
    <source>
        <dbReference type="ARBA" id="ARBA00049075"/>
    </source>
</evidence>
<dbReference type="InterPro" id="IPR019012">
    <property type="entry name" value="RNA_cap_Gua-N2-MeTrfase"/>
</dbReference>
<dbReference type="Proteomes" id="UP001396898">
    <property type="component" value="Unassembled WGS sequence"/>
</dbReference>
<comment type="catalytic activity">
    <reaction evidence="4">
        <text>a 5'-end (N(7)-methyl 5'-triphosphoguanosine)-ribonucleoside in snoRNA + S-adenosyl-L-methionine = a 5'-end (N(2),N(7)-dimethyl 5'-triphosphoguanosine)-ribonucleoside in snoRNA + S-adenosyl-L-homocysteine + H(+)</text>
        <dbReference type="Rhea" id="RHEA:78475"/>
        <dbReference type="Rhea" id="RHEA-COMP:19086"/>
        <dbReference type="Rhea" id="RHEA-COMP:19088"/>
        <dbReference type="ChEBI" id="CHEBI:15378"/>
        <dbReference type="ChEBI" id="CHEBI:57856"/>
        <dbReference type="ChEBI" id="CHEBI:59789"/>
        <dbReference type="ChEBI" id="CHEBI:156461"/>
        <dbReference type="ChEBI" id="CHEBI:172880"/>
    </reaction>
    <physiologicalReaction direction="left-to-right" evidence="4">
        <dbReference type="Rhea" id="RHEA:78476"/>
    </physiologicalReaction>
</comment>
<proteinExistence type="inferred from homology"/>
<dbReference type="SUPFAM" id="SSF53335">
    <property type="entry name" value="S-adenosyl-L-methionine-dependent methyltransferases"/>
    <property type="match status" value="1"/>
</dbReference>
<evidence type="ECO:0000256" key="8">
    <source>
        <dbReference type="SAM" id="MobiDB-lite"/>
    </source>
</evidence>
<reference evidence="9 10" key="1">
    <citation type="submission" date="2023-01" db="EMBL/GenBank/DDBJ databases">
        <title>Analysis of 21 Apiospora genomes using comparative genomics revels a genus with tremendous synthesis potential of carbohydrate active enzymes and secondary metabolites.</title>
        <authorList>
            <person name="Sorensen T."/>
        </authorList>
    </citation>
    <scope>NUCLEOTIDE SEQUENCE [LARGE SCALE GENOMIC DNA]</scope>
    <source>
        <strain evidence="9 10">CBS 20057</strain>
    </source>
</reference>
<evidence type="ECO:0000256" key="7">
    <source>
        <dbReference type="ARBA" id="ARBA00049790"/>
    </source>
</evidence>
<dbReference type="InterPro" id="IPR029063">
    <property type="entry name" value="SAM-dependent_MTases_sf"/>
</dbReference>
<evidence type="ECO:0000256" key="1">
    <source>
        <dbReference type="ARBA" id="ARBA00018517"/>
    </source>
</evidence>
<name>A0ABR1SH70_9PEZI</name>
<feature type="compositionally biased region" description="Basic and acidic residues" evidence="8">
    <location>
        <begin position="456"/>
        <end position="478"/>
    </location>
</feature>
<feature type="region of interest" description="Disordered" evidence="8">
    <location>
        <begin position="281"/>
        <end position="478"/>
    </location>
</feature>
<organism evidence="9 10">
    <name type="scientific">Apiospora marii</name>
    <dbReference type="NCBI Taxonomy" id="335849"/>
    <lineage>
        <taxon>Eukaryota</taxon>
        <taxon>Fungi</taxon>
        <taxon>Dikarya</taxon>
        <taxon>Ascomycota</taxon>
        <taxon>Pezizomycotina</taxon>
        <taxon>Sordariomycetes</taxon>
        <taxon>Xylariomycetidae</taxon>
        <taxon>Amphisphaeriales</taxon>
        <taxon>Apiosporaceae</taxon>
        <taxon>Apiospora</taxon>
    </lineage>
</organism>
<feature type="compositionally biased region" description="Basic and acidic residues" evidence="8">
    <location>
        <begin position="349"/>
        <end position="363"/>
    </location>
</feature>
<comment type="catalytic activity">
    <reaction evidence="6">
        <text>a 5'-end (N(7)-methyl 5'-triphosphoguanosine)-ribonucleoside in snRNA + S-adenosyl-L-methionine = a 5'-end (N(2),N(7)-dimethyl 5'-triphosphoguanosine)-ribonucleoside in snRNA + S-adenosyl-L-homocysteine + H(+)</text>
        <dbReference type="Rhea" id="RHEA:78471"/>
        <dbReference type="Rhea" id="RHEA-COMP:19085"/>
        <dbReference type="Rhea" id="RHEA-COMP:19087"/>
        <dbReference type="ChEBI" id="CHEBI:15378"/>
        <dbReference type="ChEBI" id="CHEBI:57856"/>
        <dbReference type="ChEBI" id="CHEBI:59789"/>
        <dbReference type="ChEBI" id="CHEBI:156461"/>
        <dbReference type="ChEBI" id="CHEBI:172880"/>
    </reaction>
    <physiologicalReaction direction="left-to-right" evidence="6">
        <dbReference type="Rhea" id="RHEA:78472"/>
    </physiologicalReaction>
</comment>
<accession>A0ABR1SH70</accession>
<comment type="similarity">
    <text evidence="2">Belongs to the methyltransferase superfamily. Trimethylguanosine synthase family.</text>
</comment>
<keyword evidence="10" id="KW-1185">Reference proteome</keyword>
<dbReference type="EMBL" id="JAQQWI010000006">
    <property type="protein sequence ID" value="KAK8033094.1"/>
    <property type="molecule type" value="Genomic_DNA"/>
</dbReference>
<feature type="compositionally biased region" description="Basic and acidic residues" evidence="8">
    <location>
        <begin position="306"/>
        <end position="332"/>
    </location>
</feature>
<dbReference type="PANTHER" id="PTHR14741:SF32">
    <property type="entry name" value="TRIMETHYLGUANOSINE SYNTHASE"/>
    <property type="match status" value="1"/>
</dbReference>
<evidence type="ECO:0000256" key="5">
    <source>
        <dbReference type="ARBA" id="ARBA00048763"/>
    </source>
</evidence>
<dbReference type="Gene3D" id="3.40.50.150">
    <property type="entry name" value="Vaccinia Virus protein VP39"/>
    <property type="match status" value="1"/>
</dbReference>
<sequence length="478" mass="53565">MEPKFKRAKKLPLIDECHHWTKIGEVPWDLQKYWQQRYTIFPFYDSGIRLTNDAWFGVTPETIATRIAQDMGQIISSDKTTLVDLFAGVGANTIAFAQSGIWERIIAVERDAATLACAQHNAELYEVDQYIEWVHGDSFEVLKYLTTPSSSTAEQGEEATSAITSPEPASKKKKKGTFDDTLKKVDVSKTALFGSPPWGGPGYTTDAIFDLSGMEPYNLATMHAAYRKMDHALFLPRTSDLRQVARLVPANGPKIEVVQYCLKGASKAMVTYIPAQDETVATTSGQEGNADKEQTVITRETEVDDGSNKNHADETHELISEKAQRPHADKTTETQSTDEVPAAHFTSAQEHEAPVVDGNRDEMQIQSVTENEDGKQHNTLGGEMQKNQVEEAEVVDNQNEELSREQNHKHPEDTDGEQGRKMEERDTSGEDKGAANGDKEPKLTGSTEEEEDEDTLIEKQLEEQFERYSEKMDQWSRQ</sequence>
<dbReference type="GO" id="GO:0008168">
    <property type="term" value="F:methyltransferase activity"/>
    <property type="evidence" value="ECO:0007669"/>
    <property type="project" value="UniProtKB-KW"/>
</dbReference>
<keyword evidence="9" id="KW-0489">Methyltransferase</keyword>